<keyword evidence="1" id="KW-1133">Transmembrane helix</keyword>
<dbReference type="SUPFAM" id="SSF82153">
    <property type="entry name" value="FAS1 domain"/>
    <property type="match status" value="5"/>
</dbReference>
<name>A0A1X2HTG6_SYNRA</name>
<protein>
    <submittedName>
        <fullName evidence="3">FAS1 domain-containing protein</fullName>
    </submittedName>
</protein>
<dbReference type="Proteomes" id="UP000242180">
    <property type="component" value="Unassembled WGS sequence"/>
</dbReference>
<evidence type="ECO:0000259" key="2">
    <source>
        <dbReference type="PROSITE" id="PS50213"/>
    </source>
</evidence>
<feature type="domain" description="FAS1" evidence="2">
    <location>
        <begin position="197"/>
        <end position="329"/>
    </location>
</feature>
<feature type="domain" description="FAS1" evidence="2">
    <location>
        <begin position="52"/>
        <end position="194"/>
    </location>
</feature>
<evidence type="ECO:0000256" key="1">
    <source>
        <dbReference type="SAM" id="Phobius"/>
    </source>
</evidence>
<gene>
    <name evidence="3" type="ORF">BCR43DRAFT_449901</name>
</gene>
<dbReference type="PANTHER" id="PTHR10900:SF77">
    <property type="entry name" value="FI19380P1"/>
    <property type="match status" value="1"/>
</dbReference>
<keyword evidence="1" id="KW-0812">Transmembrane</keyword>
<sequence>MPKLGGERRFWAAKTTWHTTSFFLFYFSFSRMRNKLPILLVFYLAVGCATAYKTIIDVLSEDKDGRFSQLITHLQRNRLVPRINKLEAATMFAPTDEAFSQLANDTKITQERLLYHLLPVGMTGQDFFHGQLVESLYVRPGLLGKEDTGQRIKVTKDGKRGKGRGKAYINGADIVDSDVVVNNQTYIQVINKVLEPPRMLGEILKQHPNLYAFMQRVGLADELDQPRPFTVFIPRQEHTFDKLNPIEQTYLNSSFGQDDLSSILKYTVLEGPLYKSAFPAGTSTHETLSGESISTAVDKNDVLIVNGVPAANTDILAANGVIHELDDFYYPGSLEFNARKYLYGLNATKYVSLLDEQGLGYYMDDDKHNYTFLCPGNEDIDEDEIPYNERQDWLSYHLLEGAWHSDDMQDGLLLETEFASPQLGGARQRVPVFVQAESALSAHDSQALAAMGQSIRFAHSRVLDAVSVKNSVIYQLSEPLTLPGDMLSRLVVDLDLSTFIATLYVSEVADEIKASDGVTIFVPSNDAFQNLGLVAKYLMHQAGKAHLQSVLRYHVAKGLLYRETMQKGAHEVETLAGTTLRTSTNDQGEISVGHPVKVDENGKLVSEAMDILVDNGVVHKTDTVLIPDQVQISNEHLLRGIEANSMLEVLSKSGLLDGLNQTEVLVLAPTEKAFAHMDLEALLEDPYQLERVAKLHLVPAAWQQWSKGTKYPTFLSDKDTVEIKQEKNGAWVVKVKDQDEANGGLGHILGMGRASAGAGGGGVLQIDTVLMPVHRGLFGLPFGWSVALITGISVILASMVGVCGFFAYKIYTRRRLGYQSIE</sequence>
<dbReference type="OrthoDB" id="14252at2759"/>
<comment type="caution">
    <text evidence="3">The sequence shown here is derived from an EMBL/GenBank/DDBJ whole genome shotgun (WGS) entry which is preliminary data.</text>
</comment>
<keyword evidence="4" id="KW-1185">Reference proteome</keyword>
<dbReference type="Gene3D" id="2.30.180.10">
    <property type="entry name" value="FAS1 domain"/>
    <property type="match status" value="4"/>
</dbReference>
<evidence type="ECO:0000313" key="3">
    <source>
        <dbReference type="EMBL" id="ORZ02849.1"/>
    </source>
</evidence>
<dbReference type="OMA" id="FCSSNKR"/>
<dbReference type="EMBL" id="MCGN01000001">
    <property type="protein sequence ID" value="ORZ02849.1"/>
    <property type="molecule type" value="Genomic_DNA"/>
</dbReference>
<dbReference type="STRING" id="13706.A0A1X2HTG6"/>
<reference evidence="3 4" key="1">
    <citation type="submission" date="2016-07" db="EMBL/GenBank/DDBJ databases">
        <title>Pervasive Adenine N6-methylation of Active Genes in Fungi.</title>
        <authorList>
            <consortium name="DOE Joint Genome Institute"/>
            <person name="Mondo S.J."/>
            <person name="Dannebaum R.O."/>
            <person name="Kuo R.C."/>
            <person name="Labutti K."/>
            <person name="Haridas S."/>
            <person name="Kuo A."/>
            <person name="Salamov A."/>
            <person name="Ahrendt S.R."/>
            <person name="Lipzen A."/>
            <person name="Sullivan W."/>
            <person name="Andreopoulos W.B."/>
            <person name="Clum A."/>
            <person name="Lindquist E."/>
            <person name="Daum C."/>
            <person name="Ramamoorthy G.K."/>
            <person name="Gryganskyi A."/>
            <person name="Culley D."/>
            <person name="Magnuson J.K."/>
            <person name="James T.Y."/>
            <person name="O'Malley M.A."/>
            <person name="Stajich J.E."/>
            <person name="Spatafora J.W."/>
            <person name="Visel A."/>
            <person name="Grigoriev I.V."/>
        </authorList>
    </citation>
    <scope>NUCLEOTIDE SEQUENCE [LARGE SCALE GENOMIC DNA]</scope>
    <source>
        <strain evidence="3 4">NRRL 2496</strain>
    </source>
</reference>
<proteinExistence type="predicted"/>
<dbReference type="AlphaFoldDB" id="A0A1X2HTG6"/>
<evidence type="ECO:0000313" key="4">
    <source>
        <dbReference type="Proteomes" id="UP000242180"/>
    </source>
</evidence>
<organism evidence="3 4">
    <name type="scientific">Syncephalastrum racemosum</name>
    <name type="common">Filamentous fungus</name>
    <dbReference type="NCBI Taxonomy" id="13706"/>
    <lineage>
        <taxon>Eukaryota</taxon>
        <taxon>Fungi</taxon>
        <taxon>Fungi incertae sedis</taxon>
        <taxon>Mucoromycota</taxon>
        <taxon>Mucoromycotina</taxon>
        <taxon>Mucoromycetes</taxon>
        <taxon>Mucorales</taxon>
        <taxon>Syncephalastraceae</taxon>
        <taxon>Syncephalastrum</taxon>
    </lineage>
</organism>
<dbReference type="FunCoup" id="A0A1X2HTG6">
    <property type="interactions" value="32"/>
</dbReference>
<accession>A0A1X2HTG6</accession>
<dbReference type="PROSITE" id="PS50213">
    <property type="entry name" value="FAS1"/>
    <property type="match status" value="3"/>
</dbReference>
<keyword evidence="1" id="KW-0472">Membrane</keyword>
<feature type="domain" description="FAS1" evidence="2">
    <location>
        <begin position="483"/>
        <end position="625"/>
    </location>
</feature>
<dbReference type="PANTHER" id="PTHR10900">
    <property type="entry name" value="PERIOSTIN-RELATED"/>
    <property type="match status" value="1"/>
</dbReference>
<dbReference type="InterPro" id="IPR050904">
    <property type="entry name" value="Adhesion/Biosynth-related"/>
</dbReference>
<dbReference type="InterPro" id="IPR036378">
    <property type="entry name" value="FAS1_dom_sf"/>
</dbReference>
<dbReference type="SMART" id="SM00554">
    <property type="entry name" value="FAS1"/>
    <property type="match status" value="4"/>
</dbReference>
<dbReference type="InParanoid" id="A0A1X2HTG6"/>
<dbReference type="Pfam" id="PF02469">
    <property type="entry name" value="Fasciclin"/>
    <property type="match status" value="4"/>
</dbReference>
<feature type="transmembrane region" description="Helical" evidence="1">
    <location>
        <begin position="782"/>
        <end position="808"/>
    </location>
</feature>
<dbReference type="InterPro" id="IPR000782">
    <property type="entry name" value="FAS1_domain"/>
</dbReference>